<evidence type="ECO:0000313" key="10">
    <source>
        <dbReference type="WBParaSite" id="SSLN_0000409901-mRNA-1"/>
    </source>
</evidence>
<dbReference type="Proteomes" id="UP000275846">
    <property type="component" value="Unassembled WGS sequence"/>
</dbReference>
<feature type="chain" id="PRO_5043141181" evidence="6">
    <location>
        <begin position="17"/>
        <end position="172"/>
    </location>
</feature>
<dbReference type="GO" id="GO:0005634">
    <property type="term" value="C:nucleus"/>
    <property type="evidence" value="ECO:0007669"/>
    <property type="project" value="UniProtKB-SubCell"/>
</dbReference>
<name>A0A183SIB2_SCHSO</name>
<dbReference type="EMBL" id="UYSU01032703">
    <property type="protein sequence ID" value="VDL90345.1"/>
    <property type="molecule type" value="Genomic_DNA"/>
</dbReference>
<dbReference type="OrthoDB" id="6162476at2759"/>
<evidence type="ECO:0000256" key="5">
    <source>
        <dbReference type="PROSITE-ProRule" id="PRU00070"/>
    </source>
</evidence>
<dbReference type="PROSITE" id="PS50809">
    <property type="entry name" value="DM_2"/>
    <property type="match status" value="1"/>
</dbReference>
<evidence type="ECO:0000313" key="9">
    <source>
        <dbReference type="Proteomes" id="UP000275846"/>
    </source>
</evidence>
<dbReference type="GO" id="GO:0046872">
    <property type="term" value="F:metal ion binding"/>
    <property type="evidence" value="ECO:0007669"/>
    <property type="project" value="UniProtKB-KW"/>
</dbReference>
<keyword evidence="2 5" id="KW-0862">Zinc</keyword>
<evidence type="ECO:0000256" key="3">
    <source>
        <dbReference type="ARBA" id="ARBA00023125"/>
    </source>
</evidence>
<evidence type="ECO:0000256" key="6">
    <source>
        <dbReference type="SAM" id="SignalP"/>
    </source>
</evidence>
<proteinExistence type="predicted"/>
<gene>
    <name evidence="8" type="ORF">SSLN_LOCUS3960</name>
</gene>
<comment type="subcellular location">
    <subcellularLocation>
        <location evidence="5">Nucleus</location>
    </subcellularLocation>
</comment>
<keyword evidence="6" id="KW-0732">Signal</keyword>
<dbReference type="InterPro" id="IPR001275">
    <property type="entry name" value="DM_DNA-bd"/>
</dbReference>
<evidence type="ECO:0000313" key="8">
    <source>
        <dbReference type="EMBL" id="VDL90345.1"/>
    </source>
</evidence>
<keyword evidence="9" id="KW-1185">Reference proteome</keyword>
<accession>A0A183SIB2</accession>
<keyword evidence="1 5" id="KW-0479">Metal-binding</keyword>
<dbReference type="GO" id="GO:0043565">
    <property type="term" value="F:sequence-specific DNA binding"/>
    <property type="evidence" value="ECO:0007669"/>
    <property type="project" value="InterPro"/>
</dbReference>
<evidence type="ECO:0000256" key="4">
    <source>
        <dbReference type="ARBA" id="ARBA00023242"/>
    </source>
</evidence>
<dbReference type="Pfam" id="PF00751">
    <property type="entry name" value="DM"/>
    <property type="match status" value="1"/>
</dbReference>
<dbReference type="PROSITE" id="PS40000">
    <property type="entry name" value="DM_1"/>
    <property type="match status" value="1"/>
</dbReference>
<feature type="domain" description="DM" evidence="7">
    <location>
        <begin position="53"/>
        <end position="100"/>
    </location>
</feature>
<evidence type="ECO:0000256" key="1">
    <source>
        <dbReference type="ARBA" id="ARBA00022723"/>
    </source>
</evidence>
<evidence type="ECO:0000259" key="7">
    <source>
        <dbReference type="PROSITE" id="PS50809"/>
    </source>
</evidence>
<keyword evidence="3 5" id="KW-0238">DNA-binding</keyword>
<reference evidence="10" key="1">
    <citation type="submission" date="2016-06" db="UniProtKB">
        <authorList>
            <consortium name="WormBaseParasite"/>
        </authorList>
    </citation>
    <scope>IDENTIFICATION</scope>
</reference>
<dbReference type="GO" id="GO:0006355">
    <property type="term" value="P:regulation of DNA-templated transcription"/>
    <property type="evidence" value="ECO:0007669"/>
    <property type="project" value="InterPro"/>
</dbReference>
<dbReference type="SMART" id="SM00301">
    <property type="entry name" value="DM"/>
    <property type="match status" value="1"/>
</dbReference>
<organism evidence="10">
    <name type="scientific">Schistocephalus solidus</name>
    <name type="common">Tapeworm</name>
    <dbReference type="NCBI Taxonomy" id="70667"/>
    <lineage>
        <taxon>Eukaryota</taxon>
        <taxon>Metazoa</taxon>
        <taxon>Spiralia</taxon>
        <taxon>Lophotrochozoa</taxon>
        <taxon>Platyhelminthes</taxon>
        <taxon>Cestoda</taxon>
        <taxon>Eucestoda</taxon>
        <taxon>Diphyllobothriidea</taxon>
        <taxon>Diphyllobothriidae</taxon>
        <taxon>Schistocephalus</taxon>
    </lineage>
</organism>
<dbReference type="AlphaFoldDB" id="A0A183SIB2"/>
<dbReference type="InterPro" id="IPR036407">
    <property type="entry name" value="DM_DNA-bd_sf"/>
</dbReference>
<keyword evidence="4 5" id="KW-0539">Nucleus</keyword>
<protein>
    <submittedName>
        <fullName evidence="10">DM domain-containing protein</fullName>
    </submittedName>
</protein>
<dbReference type="STRING" id="70667.A0A183SIB2"/>
<reference evidence="8 9" key="2">
    <citation type="submission" date="2018-11" db="EMBL/GenBank/DDBJ databases">
        <authorList>
            <consortium name="Pathogen Informatics"/>
        </authorList>
    </citation>
    <scope>NUCLEOTIDE SEQUENCE [LARGE SCALE GENOMIC DNA]</scope>
    <source>
        <strain evidence="8 9">NST_G2</strain>
    </source>
</reference>
<sequence>MYLLVARLPLFGAVAAAAVLLSPWGDEDSQASVRKRETSGDRQISGSRASYMCRKCKAHGQAVPVKRHKRACPYIHCRCLKCRLVDQGRKVRTKEITSCCSEGITYCIAQMYWSIGSRACCSMRPTVVRNRGSVDGEFTMFILKSTFGLSLSLQPPRPLPSDGRTRSIEPCL</sequence>
<dbReference type="WBParaSite" id="SSLN_0000409901-mRNA-1">
    <property type="protein sequence ID" value="SSLN_0000409901-mRNA-1"/>
    <property type="gene ID" value="SSLN_0000409901"/>
</dbReference>
<dbReference type="Gene3D" id="4.10.1040.10">
    <property type="entry name" value="DM DNA-binding domain"/>
    <property type="match status" value="1"/>
</dbReference>
<dbReference type="SUPFAM" id="SSF82927">
    <property type="entry name" value="Cysteine-rich DNA binding domain, (DM domain)"/>
    <property type="match status" value="1"/>
</dbReference>
<feature type="DNA-binding region" description="DM" evidence="5">
    <location>
        <begin position="53"/>
        <end position="100"/>
    </location>
</feature>
<evidence type="ECO:0000256" key="2">
    <source>
        <dbReference type="ARBA" id="ARBA00022833"/>
    </source>
</evidence>
<feature type="signal peptide" evidence="6">
    <location>
        <begin position="1"/>
        <end position="16"/>
    </location>
</feature>